<feature type="transmembrane region" description="Helical" evidence="1">
    <location>
        <begin position="199"/>
        <end position="221"/>
    </location>
</feature>
<protein>
    <recommendedName>
        <fullName evidence="4">Beta-carotene 15,15'-monooxygenase</fullName>
    </recommendedName>
</protein>
<dbReference type="EMBL" id="FQWA01000008">
    <property type="protein sequence ID" value="SHF75173.1"/>
    <property type="molecule type" value="Genomic_DNA"/>
</dbReference>
<name>A0AAX2F2Y4_9BACT</name>
<comment type="caution">
    <text evidence="2">The sequence shown here is derived from an EMBL/GenBank/DDBJ whole genome shotgun (WGS) entry which is preliminary data.</text>
</comment>
<feature type="transmembrane region" description="Helical" evidence="1">
    <location>
        <begin position="20"/>
        <end position="38"/>
    </location>
</feature>
<dbReference type="Proteomes" id="UP000184105">
    <property type="component" value="Unassembled WGS sequence"/>
</dbReference>
<keyword evidence="3" id="KW-1185">Reference proteome</keyword>
<feature type="transmembrane region" description="Helical" evidence="1">
    <location>
        <begin position="133"/>
        <end position="153"/>
    </location>
</feature>
<keyword evidence="1" id="KW-1133">Transmembrane helix</keyword>
<accession>A0AAX2F2Y4</accession>
<feature type="transmembrane region" description="Helical" evidence="1">
    <location>
        <begin position="90"/>
        <end position="113"/>
    </location>
</feature>
<reference evidence="2 3" key="1">
    <citation type="submission" date="2016-11" db="EMBL/GenBank/DDBJ databases">
        <authorList>
            <person name="Varghese N."/>
            <person name="Submissions S."/>
        </authorList>
    </citation>
    <scope>NUCLEOTIDE SEQUENCE [LARGE SCALE GENOMIC DNA]</scope>
    <source>
        <strain evidence="2 3">DSM 22613</strain>
    </source>
</reference>
<evidence type="ECO:0008006" key="4">
    <source>
        <dbReference type="Google" id="ProtNLM"/>
    </source>
</evidence>
<dbReference type="RefSeq" id="WP_025839114.1">
    <property type="nucleotide sequence ID" value="NZ_BAKP01000033.1"/>
</dbReference>
<dbReference type="AlphaFoldDB" id="A0AAX2F2Y4"/>
<evidence type="ECO:0000313" key="2">
    <source>
        <dbReference type="EMBL" id="SHF75173.1"/>
    </source>
</evidence>
<evidence type="ECO:0000256" key="1">
    <source>
        <dbReference type="SAM" id="Phobius"/>
    </source>
</evidence>
<evidence type="ECO:0000313" key="3">
    <source>
        <dbReference type="Proteomes" id="UP000184105"/>
    </source>
</evidence>
<keyword evidence="1" id="KW-0812">Transmembrane</keyword>
<gene>
    <name evidence="2" type="ORF">SAMN05444364_10823</name>
</gene>
<keyword evidence="1" id="KW-0472">Membrane</keyword>
<proteinExistence type="predicted"/>
<organism evidence="2 3">
    <name type="scientific">Prevotella scopos JCM 17725</name>
    <dbReference type="NCBI Taxonomy" id="1236518"/>
    <lineage>
        <taxon>Bacteria</taxon>
        <taxon>Pseudomonadati</taxon>
        <taxon>Bacteroidota</taxon>
        <taxon>Bacteroidia</taxon>
        <taxon>Bacteroidales</taxon>
        <taxon>Prevotellaceae</taxon>
        <taxon>Prevotella</taxon>
    </lineage>
</organism>
<sequence length="229" mass="25486">MKIQTFSITSKSGQILNWSLSLLLVFSVFNLIDGWASAPIDEKGVLSEAFATLQGNDFIRAIEYFMIAATKLTMFEVFRRCLNKAGHKIAQFTLTILMALIFSLAMADILPMFLFSSLERVQSLIHGGCPSLFYSFSKVTYVVLVITQFVLSLQLVKNFAGKIRLFGAAFFGCQVITWLANLAYLFIYTSVAGVSMDDIMTYSKMADVFGSAVGLIPYFLLRTTMVAED</sequence>
<feature type="transmembrane region" description="Helical" evidence="1">
    <location>
        <begin position="165"/>
        <end position="187"/>
    </location>
</feature>